<dbReference type="Proteomes" id="UP000324748">
    <property type="component" value="Unassembled WGS sequence"/>
</dbReference>
<feature type="compositionally biased region" description="Polar residues" evidence="1">
    <location>
        <begin position="168"/>
        <end position="206"/>
    </location>
</feature>
<feature type="region of interest" description="Disordered" evidence="1">
    <location>
        <begin position="1"/>
        <end position="42"/>
    </location>
</feature>
<sequence>MPILQAQAGPRSQNPRPSGSGQQSTRGGRGSTNSLQKHAGGCAPGSQGYLQADCKALNHCVRQILPLGSQEWSKVQALYNQWAIANDQSERKADPLKTKFRTMVHVRKPTGKTVCPPGICEAKEIKVLIRERAVHNTVVDSLGNEENESADERNGIGAEVGQDEEQDPAQSYETLSSGWTETQPHANQSGGPQDLVSSQQFSQQVGAENKNEMGELSFKSDGAFNDDPNNNRNSTSCPSTPNPMFHWVASQRDSRVNSPISTANRCGGPGCCAQQNCQNPYLTT</sequence>
<dbReference type="PANTHER" id="PTHR34409">
    <property type="entry name" value="SET DOMAIN-CONTAINING PROTEIN"/>
    <property type="match status" value="1"/>
</dbReference>
<feature type="region of interest" description="Disordered" evidence="1">
    <location>
        <begin position="158"/>
        <end position="242"/>
    </location>
</feature>
<accession>A0A5B0LJF3</accession>
<dbReference type="PANTHER" id="PTHR34409:SF1">
    <property type="entry name" value="MYB-LIKE DOMAIN-CONTAINING PROTEIN"/>
    <property type="match status" value="1"/>
</dbReference>
<proteinExistence type="predicted"/>
<feature type="compositionally biased region" description="Polar residues" evidence="1">
    <location>
        <begin position="227"/>
        <end position="239"/>
    </location>
</feature>
<dbReference type="OrthoDB" id="2758145at2759"/>
<name>A0A5B0LJF3_PUCGR</name>
<dbReference type="AlphaFoldDB" id="A0A5B0LJF3"/>
<dbReference type="InterPro" id="IPR049203">
    <property type="entry name" value="DUF6818"/>
</dbReference>
<dbReference type="EMBL" id="VSWC01000197">
    <property type="protein sequence ID" value="KAA1064732.1"/>
    <property type="molecule type" value="Genomic_DNA"/>
</dbReference>
<comment type="caution">
    <text evidence="3">The sequence shown here is derived from an EMBL/GenBank/DDBJ whole genome shotgun (WGS) entry which is preliminary data.</text>
</comment>
<keyword evidence="4" id="KW-1185">Reference proteome</keyword>
<evidence type="ECO:0000313" key="3">
    <source>
        <dbReference type="EMBL" id="KAA1064732.1"/>
    </source>
</evidence>
<reference evidence="3 4" key="1">
    <citation type="submission" date="2019-05" db="EMBL/GenBank/DDBJ databases">
        <title>Emergence of the Ug99 lineage of the wheat stem rust pathogen through somatic hybridization.</title>
        <authorList>
            <person name="Li F."/>
            <person name="Upadhyaya N.M."/>
            <person name="Sperschneider J."/>
            <person name="Matny O."/>
            <person name="Nguyen-Phuc H."/>
            <person name="Mago R."/>
            <person name="Raley C."/>
            <person name="Miller M.E."/>
            <person name="Silverstein K.A.T."/>
            <person name="Henningsen E."/>
            <person name="Hirsch C.D."/>
            <person name="Visser B."/>
            <person name="Pretorius Z.A."/>
            <person name="Steffenson B.J."/>
            <person name="Schwessinger B."/>
            <person name="Dodds P.N."/>
            <person name="Figueroa M."/>
        </authorList>
    </citation>
    <scope>NUCLEOTIDE SEQUENCE [LARGE SCALE GENOMIC DNA]</scope>
    <source>
        <strain evidence="3">21-0</strain>
    </source>
</reference>
<organism evidence="3 4">
    <name type="scientific">Puccinia graminis f. sp. tritici</name>
    <dbReference type="NCBI Taxonomy" id="56615"/>
    <lineage>
        <taxon>Eukaryota</taxon>
        <taxon>Fungi</taxon>
        <taxon>Dikarya</taxon>
        <taxon>Basidiomycota</taxon>
        <taxon>Pucciniomycotina</taxon>
        <taxon>Pucciniomycetes</taxon>
        <taxon>Pucciniales</taxon>
        <taxon>Pucciniaceae</taxon>
        <taxon>Puccinia</taxon>
    </lineage>
</organism>
<gene>
    <name evidence="3" type="ORF">PGT21_012824</name>
</gene>
<feature type="domain" description="DUF6818" evidence="2">
    <location>
        <begin position="66"/>
        <end position="145"/>
    </location>
</feature>
<evidence type="ECO:0000313" key="4">
    <source>
        <dbReference type="Proteomes" id="UP000324748"/>
    </source>
</evidence>
<evidence type="ECO:0000259" key="2">
    <source>
        <dbReference type="Pfam" id="PF20681"/>
    </source>
</evidence>
<evidence type="ECO:0000256" key="1">
    <source>
        <dbReference type="SAM" id="MobiDB-lite"/>
    </source>
</evidence>
<dbReference type="Pfam" id="PF20681">
    <property type="entry name" value="DUF6818"/>
    <property type="match status" value="1"/>
</dbReference>
<protein>
    <recommendedName>
        <fullName evidence="2">DUF6818 domain-containing protein</fullName>
    </recommendedName>
</protein>